<comment type="caution">
    <text evidence="2">The sequence shown here is derived from an EMBL/GenBank/DDBJ whole genome shotgun (WGS) entry which is preliminary data.</text>
</comment>
<proteinExistence type="predicted"/>
<keyword evidence="1" id="KW-0812">Transmembrane</keyword>
<evidence type="ECO:0000313" key="3">
    <source>
        <dbReference type="Proteomes" id="UP001311730"/>
    </source>
</evidence>
<reference evidence="2 3" key="1">
    <citation type="submission" date="2023-12" db="EMBL/GenBank/DDBJ databases">
        <title>Genomic sequences of Capnocytophaga and Parvimonas strains.</title>
        <authorList>
            <person name="Watt R.M."/>
            <person name="Wang M."/>
            <person name="Yang T."/>
            <person name="Tong W.M."/>
        </authorList>
    </citation>
    <scope>NUCLEOTIDE SEQUENCE [LARGE SCALE GENOMIC DNA]</scope>
    <source>
        <strain evidence="2 3">CCUG 13096</strain>
    </source>
</reference>
<sequence length="140" mass="16091">MKKATSGIAILLSVVFLYNAILSGYYLSYFLLSKGAFVAAYCQNKERPQLHCEGACKFAQLTKEQTDTPVSQQKVFVLPEVFFQEFPQWELVNFSTSVSHCYYYTSLTMQEVIFPEWQPPTICKIHQYKTALKFSLTINS</sequence>
<evidence type="ECO:0000256" key="1">
    <source>
        <dbReference type="SAM" id="Phobius"/>
    </source>
</evidence>
<protein>
    <submittedName>
        <fullName evidence="2">Uncharacterized protein</fullName>
    </submittedName>
</protein>
<dbReference type="EMBL" id="JAYKBW010000004">
    <property type="protein sequence ID" value="MEB3074406.1"/>
    <property type="molecule type" value="Genomic_DNA"/>
</dbReference>
<keyword evidence="3" id="KW-1185">Reference proteome</keyword>
<dbReference type="Proteomes" id="UP001311730">
    <property type="component" value="Unassembled WGS sequence"/>
</dbReference>
<keyword evidence="1" id="KW-0472">Membrane</keyword>
<keyword evidence="1" id="KW-1133">Transmembrane helix</keyword>
<accession>A0ABU5ZAA9</accession>
<organism evidence="2 3">
    <name type="scientific">Capnocytophaga gingivalis</name>
    <dbReference type="NCBI Taxonomy" id="1017"/>
    <lineage>
        <taxon>Bacteria</taxon>
        <taxon>Pseudomonadati</taxon>
        <taxon>Bacteroidota</taxon>
        <taxon>Flavobacteriia</taxon>
        <taxon>Flavobacteriales</taxon>
        <taxon>Flavobacteriaceae</taxon>
        <taxon>Capnocytophaga</taxon>
    </lineage>
</organism>
<name>A0ABU5ZAA9_9FLAO</name>
<evidence type="ECO:0000313" key="2">
    <source>
        <dbReference type="EMBL" id="MEB3074406.1"/>
    </source>
</evidence>
<dbReference type="RefSeq" id="WP_323982803.1">
    <property type="nucleotide sequence ID" value="NZ_JAYKBW010000004.1"/>
</dbReference>
<gene>
    <name evidence="2" type="ORF">VJJ08_03700</name>
</gene>
<feature type="transmembrane region" description="Helical" evidence="1">
    <location>
        <begin position="6"/>
        <end position="27"/>
    </location>
</feature>